<dbReference type="SUPFAM" id="SSF54427">
    <property type="entry name" value="NTF2-like"/>
    <property type="match status" value="1"/>
</dbReference>
<evidence type="ECO:0000256" key="1">
    <source>
        <dbReference type="SAM" id="MobiDB-lite"/>
    </source>
</evidence>
<feature type="transmembrane region" description="Helical" evidence="2">
    <location>
        <begin position="96"/>
        <end position="118"/>
    </location>
</feature>
<protein>
    <recommendedName>
        <fullName evidence="3">DZANK-type domain-containing protein</fullName>
    </recommendedName>
</protein>
<accession>A0A7C5EL03</accession>
<keyword evidence="2" id="KW-0472">Membrane</keyword>
<dbReference type="Pfam" id="PF12773">
    <property type="entry name" value="DZR"/>
    <property type="match status" value="1"/>
</dbReference>
<evidence type="ECO:0000313" key="4">
    <source>
        <dbReference type="EMBL" id="HGZ10679.1"/>
    </source>
</evidence>
<sequence length="309" mass="33755">MPLCPHCQSPYEEGQRYCDKCDSYLLDPEEGNRFCPQCGIRVAAKQEVCHKCNASLPVEVGPAPSPPTASPVPEPKVPPQRTPPPAPDDSGTSLPLWAMGVIIAAGVVIVALVAFIILRPSAGPSPGPVSPPTATTTEKAPQVAALPKAEPAPATTQVAPEGKVTQETPKPETAPQPSQTAITPAPAVLPAATLEDQIKETLNNLREAQLKQDIILFMSCYSYIYPTLDKKRRDTQAYWHEFNFLGMDYTLDEVKPVGQDTALARVTWTMQVQSRRTQLIDTFMQSYEVGLAKELGKWRIRSIKEIEED</sequence>
<dbReference type="AlphaFoldDB" id="A0A7C5EL03"/>
<dbReference type="InterPro" id="IPR025874">
    <property type="entry name" value="DZR"/>
</dbReference>
<keyword evidence="2" id="KW-1133">Transmembrane helix</keyword>
<feature type="region of interest" description="Disordered" evidence="1">
    <location>
        <begin position="123"/>
        <end position="183"/>
    </location>
</feature>
<evidence type="ECO:0000259" key="3">
    <source>
        <dbReference type="Pfam" id="PF12773"/>
    </source>
</evidence>
<keyword evidence="2" id="KW-0812">Transmembrane</keyword>
<gene>
    <name evidence="4" type="ORF">ENW48_00495</name>
</gene>
<feature type="domain" description="DZANK-type" evidence="3">
    <location>
        <begin position="4"/>
        <end position="53"/>
    </location>
</feature>
<dbReference type="Gene3D" id="3.10.450.50">
    <property type="match status" value="1"/>
</dbReference>
<organism evidence="4">
    <name type="scientific">Desulfobacca acetoxidans</name>
    <dbReference type="NCBI Taxonomy" id="60893"/>
    <lineage>
        <taxon>Bacteria</taxon>
        <taxon>Pseudomonadati</taxon>
        <taxon>Thermodesulfobacteriota</taxon>
        <taxon>Desulfobaccia</taxon>
        <taxon>Desulfobaccales</taxon>
        <taxon>Desulfobaccaceae</taxon>
        <taxon>Desulfobacca</taxon>
    </lineage>
</organism>
<name>A0A7C5EL03_9BACT</name>
<evidence type="ECO:0000256" key="2">
    <source>
        <dbReference type="SAM" id="Phobius"/>
    </source>
</evidence>
<reference evidence="4" key="1">
    <citation type="journal article" date="2020" name="mSystems">
        <title>Genome- and Community-Level Interaction Insights into Carbon Utilization and Element Cycling Functions of Hydrothermarchaeota in Hydrothermal Sediment.</title>
        <authorList>
            <person name="Zhou Z."/>
            <person name="Liu Y."/>
            <person name="Xu W."/>
            <person name="Pan J."/>
            <person name="Luo Z.H."/>
            <person name="Li M."/>
        </authorList>
    </citation>
    <scope>NUCLEOTIDE SEQUENCE [LARGE SCALE GENOMIC DNA]</scope>
    <source>
        <strain evidence="4">SpSt-853</strain>
    </source>
</reference>
<feature type="compositionally biased region" description="Pro residues" evidence="1">
    <location>
        <begin position="63"/>
        <end position="87"/>
    </location>
</feature>
<feature type="region of interest" description="Disordered" evidence="1">
    <location>
        <begin position="60"/>
        <end position="91"/>
    </location>
</feature>
<proteinExistence type="predicted"/>
<dbReference type="InterPro" id="IPR032710">
    <property type="entry name" value="NTF2-like_dom_sf"/>
</dbReference>
<comment type="caution">
    <text evidence="4">The sequence shown here is derived from an EMBL/GenBank/DDBJ whole genome shotgun (WGS) entry which is preliminary data.</text>
</comment>
<dbReference type="EMBL" id="DTKJ01000005">
    <property type="protein sequence ID" value="HGZ10679.1"/>
    <property type="molecule type" value="Genomic_DNA"/>
</dbReference>